<keyword evidence="2" id="KW-0677">Repeat</keyword>
<dbReference type="InterPro" id="IPR032675">
    <property type="entry name" value="LRR_dom_sf"/>
</dbReference>
<name>A0AAV7TRG3_PLEWA</name>
<dbReference type="Proteomes" id="UP001066276">
    <property type="component" value="Chromosome 3_2"/>
</dbReference>
<dbReference type="AlphaFoldDB" id="A0AAV7TRG3"/>
<dbReference type="PROSITE" id="PS51450">
    <property type="entry name" value="LRR"/>
    <property type="match status" value="2"/>
</dbReference>
<evidence type="ECO:0000256" key="3">
    <source>
        <dbReference type="SAM" id="MobiDB-lite"/>
    </source>
</evidence>
<keyword evidence="5" id="KW-1185">Reference proteome</keyword>
<feature type="region of interest" description="Disordered" evidence="3">
    <location>
        <begin position="267"/>
        <end position="330"/>
    </location>
</feature>
<evidence type="ECO:0000256" key="2">
    <source>
        <dbReference type="ARBA" id="ARBA00022737"/>
    </source>
</evidence>
<gene>
    <name evidence="4" type="ORF">NDU88_004042</name>
</gene>
<sequence length="657" mass="72882">MFVVASLFHQGWVQMDSKMDPYNATPRPGTASVRVIDMGWQGPLNPNPLSKDEEELVLDEYLSVPKLQGLTGFDDLRQVKTLEMCVDTRENSLGNFGAYLPKLKQLKLNNSLIVSVRDLGTTLSNLSVLWLARCGLADLDGMSSFSSLKELYLAYNNLSDMSQVSMLDHLEILDLEGNNIDDITQIQYLGLCSKLSTLTLEGNQICLKPHPESPSTEDYDYRTEVKKLIPHLKYLDEVPMDHICRRPSNFLNEDWLMVKESIKDSNIVEDDAQHDSRPGSAGGRPFSSRRPNTARPLLTSRPWTAEKPVSLGRPGSARLLSGGSLSPESTSYNDMLTEDEASDLTHGISKVICGNPTKALRARKQKLVSSSVNTLKQLESNPEPMCDAANISREDIFAELKTWREMHTQRIQAIERERAPQVLRITHDDIEDGNRLSNGYEEQLLQSYDDDCSSRVSSDSSCYSPLPKSPAVSASPQAQESPPSTALFNSRLHATPKCPSPPSTQGTNRIMDIRIRRLKVPSQTSTAVLISQDKAENRTELADEVFALLDFVTAPHGSESSVQRLQENQKAMVHAETSTRRPIIGPTEVRSSNIRSPVDKSSQTVVVSHQPVIRSSTRTPERTTLLNTVRPLTAKGVVQRLPNRPALLTAPSKSTNS</sequence>
<feature type="compositionally biased region" description="Low complexity" evidence="3">
    <location>
        <begin position="459"/>
        <end position="486"/>
    </location>
</feature>
<dbReference type="PANTHER" id="PTHR22708:SF0">
    <property type="entry name" value="LEUCINE-RICH REPEAT-CONTAINING PROTEIN 56"/>
    <property type="match status" value="1"/>
</dbReference>
<dbReference type="InterPro" id="IPR001611">
    <property type="entry name" value="Leu-rich_rpt"/>
</dbReference>
<dbReference type="EMBL" id="JANPWB010000006">
    <property type="protein sequence ID" value="KAJ1178800.1"/>
    <property type="molecule type" value="Genomic_DNA"/>
</dbReference>
<feature type="compositionally biased region" description="Low complexity" evidence="3">
    <location>
        <begin position="310"/>
        <end position="327"/>
    </location>
</feature>
<dbReference type="PANTHER" id="PTHR22708">
    <property type="entry name" value="LEUCINE-RICH REPEAT-CONTAINING PROTEIN 56"/>
    <property type="match status" value="1"/>
</dbReference>
<proteinExistence type="predicted"/>
<dbReference type="Gene3D" id="3.80.10.10">
    <property type="entry name" value="Ribonuclease Inhibitor"/>
    <property type="match status" value="1"/>
</dbReference>
<organism evidence="4 5">
    <name type="scientific">Pleurodeles waltl</name>
    <name type="common">Iberian ribbed newt</name>
    <dbReference type="NCBI Taxonomy" id="8319"/>
    <lineage>
        <taxon>Eukaryota</taxon>
        <taxon>Metazoa</taxon>
        <taxon>Chordata</taxon>
        <taxon>Craniata</taxon>
        <taxon>Vertebrata</taxon>
        <taxon>Euteleostomi</taxon>
        <taxon>Amphibia</taxon>
        <taxon>Batrachia</taxon>
        <taxon>Caudata</taxon>
        <taxon>Salamandroidea</taxon>
        <taxon>Salamandridae</taxon>
        <taxon>Pleurodelinae</taxon>
        <taxon>Pleurodeles</taxon>
    </lineage>
</organism>
<dbReference type="SUPFAM" id="SSF52058">
    <property type="entry name" value="L domain-like"/>
    <property type="match status" value="1"/>
</dbReference>
<dbReference type="InterPro" id="IPR025875">
    <property type="entry name" value="Leu-rich_rpt_4"/>
</dbReference>
<feature type="region of interest" description="Disordered" evidence="3">
    <location>
        <begin position="459"/>
        <end position="508"/>
    </location>
</feature>
<evidence type="ECO:0000256" key="1">
    <source>
        <dbReference type="ARBA" id="ARBA00022614"/>
    </source>
</evidence>
<comment type="caution">
    <text evidence="4">The sequence shown here is derived from an EMBL/GenBank/DDBJ whole genome shotgun (WGS) entry which is preliminary data.</text>
</comment>
<accession>A0AAV7TRG3</accession>
<dbReference type="Pfam" id="PF12799">
    <property type="entry name" value="LRR_4"/>
    <property type="match status" value="1"/>
</dbReference>
<reference evidence="4" key="1">
    <citation type="journal article" date="2022" name="bioRxiv">
        <title>Sequencing and chromosome-scale assembly of the giantPleurodeles waltlgenome.</title>
        <authorList>
            <person name="Brown T."/>
            <person name="Elewa A."/>
            <person name="Iarovenko S."/>
            <person name="Subramanian E."/>
            <person name="Araus A.J."/>
            <person name="Petzold A."/>
            <person name="Susuki M."/>
            <person name="Suzuki K.-i.T."/>
            <person name="Hayashi T."/>
            <person name="Toyoda A."/>
            <person name="Oliveira C."/>
            <person name="Osipova E."/>
            <person name="Leigh N.D."/>
            <person name="Simon A."/>
            <person name="Yun M.H."/>
        </authorList>
    </citation>
    <scope>NUCLEOTIDE SEQUENCE</scope>
    <source>
        <strain evidence="4">20211129_DDA</strain>
        <tissue evidence="4">Liver</tissue>
    </source>
</reference>
<evidence type="ECO:0008006" key="6">
    <source>
        <dbReference type="Google" id="ProtNLM"/>
    </source>
</evidence>
<evidence type="ECO:0000313" key="4">
    <source>
        <dbReference type="EMBL" id="KAJ1178800.1"/>
    </source>
</evidence>
<protein>
    <recommendedName>
        <fullName evidence="6">Leucine-rich repeat-containing protein 56</fullName>
    </recommendedName>
</protein>
<keyword evidence="1" id="KW-0433">Leucine-rich repeat</keyword>
<evidence type="ECO:0000313" key="5">
    <source>
        <dbReference type="Proteomes" id="UP001066276"/>
    </source>
</evidence>
<dbReference type="InterPro" id="IPR040091">
    <property type="entry name" value="LRRC56"/>
</dbReference>